<organism evidence="2 3">
    <name type="scientific">Cardamine amara subsp. amara</name>
    <dbReference type="NCBI Taxonomy" id="228776"/>
    <lineage>
        <taxon>Eukaryota</taxon>
        <taxon>Viridiplantae</taxon>
        <taxon>Streptophyta</taxon>
        <taxon>Embryophyta</taxon>
        <taxon>Tracheophyta</taxon>
        <taxon>Spermatophyta</taxon>
        <taxon>Magnoliopsida</taxon>
        <taxon>eudicotyledons</taxon>
        <taxon>Gunneridae</taxon>
        <taxon>Pentapetalae</taxon>
        <taxon>rosids</taxon>
        <taxon>malvids</taxon>
        <taxon>Brassicales</taxon>
        <taxon>Brassicaceae</taxon>
        <taxon>Cardamineae</taxon>
        <taxon>Cardamine</taxon>
    </lineage>
</organism>
<dbReference type="AlphaFoldDB" id="A0ABD1BY69"/>
<dbReference type="SUPFAM" id="SSF50249">
    <property type="entry name" value="Nucleic acid-binding proteins"/>
    <property type="match status" value="1"/>
</dbReference>
<dbReference type="Gene3D" id="2.40.50.140">
    <property type="entry name" value="Nucleic acid-binding proteins"/>
    <property type="match status" value="1"/>
</dbReference>
<dbReference type="InterPro" id="IPR003871">
    <property type="entry name" value="RFA1B/D_OB_1st"/>
</dbReference>
<dbReference type="Proteomes" id="UP001558713">
    <property type="component" value="Unassembled WGS sequence"/>
</dbReference>
<dbReference type="Pfam" id="PF02721">
    <property type="entry name" value="DUF223"/>
    <property type="match status" value="1"/>
</dbReference>
<evidence type="ECO:0000259" key="1">
    <source>
        <dbReference type="Pfam" id="PF02721"/>
    </source>
</evidence>
<keyword evidence="3" id="KW-1185">Reference proteome</keyword>
<dbReference type="EMBL" id="JBANAX010000109">
    <property type="protein sequence ID" value="KAL1222039.1"/>
    <property type="molecule type" value="Genomic_DNA"/>
</dbReference>
<evidence type="ECO:0000313" key="3">
    <source>
        <dbReference type="Proteomes" id="UP001558713"/>
    </source>
</evidence>
<proteinExistence type="predicted"/>
<name>A0ABD1BY69_CARAN</name>
<comment type="caution">
    <text evidence="2">The sequence shown here is derived from an EMBL/GenBank/DDBJ whole genome shotgun (WGS) entry which is preliminary data.</text>
</comment>
<sequence>MADFKPPYPTLEDLDNVSGSRAVIVRLIRKWEARNPRRGNILMSLDLLLLDEKDNLIKASINHRLIGKFKNNLHEGSILCIKDFDVGKTYERFKLSDHKYIIYFNHSTTINEVLEYAPEIGKTKFRISNYEKLLSIANTNEELPDVVGRIIFVLGSNL</sequence>
<feature type="domain" description="Replication protein A 70 kDa DNA-binding subunit B/D first OB fold" evidence="1">
    <location>
        <begin position="9"/>
        <end position="112"/>
    </location>
</feature>
<protein>
    <recommendedName>
        <fullName evidence="1">Replication protein A 70 kDa DNA-binding subunit B/D first OB fold domain-containing protein</fullName>
    </recommendedName>
</protein>
<dbReference type="InterPro" id="IPR012340">
    <property type="entry name" value="NA-bd_OB-fold"/>
</dbReference>
<dbReference type="PANTHER" id="PTHR47165">
    <property type="entry name" value="OS03G0429900 PROTEIN"/>
    <property type="match status" value="1"/>
</dbReference>
<gene>
    <name evidence="2" type="ORF">V5N11_025497</name>
</gene>
<reference evidence="2 3" key="1">
    <citation type="submission" date="2024-04" db="EMBL/GenBank/DDBJ databases">
        <title>Genome assembly C_amara_ONT_v2.</title>
        <authorList>
            <person name="Yant L."/>
            <person name="Moore C."/>
            <person name="Slenker M."/>
        </authorList>
    </citation>
    <scope>NUCLEOTIDE SEQUENCE [LARGE SCALE GENOMIC DNA]</scope>
    <source>
        <tissue evidence="2">Leaf</tissue>
    </source>
</reference>
<dbReference type="PANTHER" id="PTHR47165:SF4">
    <property type="entry name" value="OS03G0429900 PROTEIN"/>
    <property type="match status" value="1"/>
</dbReference>
<accession>A0ABD1BY69</accession>
<evidence type="ECO:0000313" key="2">
    <source>
        <dbReference type="EMBL" id="KAL1222039.1"/>
    </source>
</evidence>